<feature type="domain" description="MmgE/PrpD N-terminal" evidence="2">
    <location>
        <begin position="13"/>
        <end position="249"/>
    </location>
</feature>
<dbReference type="Proteomes" id="UP001164819">
    <property type="component" value="Chromosome"/>
</dbReference>
<dbReference type="InterPro" id="IPR005656">
    <property type="entry name" value="MmgE_PrpD"/>
</dbReference>
<evidence type="ECO:0000313" key="4">
    <source>
        <dbReference type="EMBL" id="WAV91302.1"/>
    </source>
</evidence>
<name>A0A9E9LE46_9BURK</name>
<dbReference type="PANTHER" id="PTHR16943:SF8">
    <property type="entry name" value="2-METHYLCITRATE DEHYDRATASE"/>
    <property type="match status" value="1"/>
</dbReference>
<dbReference type="GO" id="GO:0016829">
    <property type="term" value="F:lyase activity"/>
    <property type="evidence" value="ECO:0007669"/>
    <property type="project" value="InterPro"/>
</dbReference>
<evidence type="ECO:0000259" key="3">
    <source>
        <dbReference type="Pfam" id="PF19305"/>
    </source>
</evidence>
<evidence type="ECO:0000259" key="2">
    <source>
        <dbReference type="Pfam" id="PF03972"/>
    </source>
</evidence>
<sequence>MKNWQFSPSRASTEFVTGLRYEDVPAEVIDAVRKYILDWIGCAVGGAVHPASAPIRSLVESLGGKDQAAIIGGGGSNAFLAALSHAYYGHILEMDDVERRSITHPATVVVPAALAVAGYAGKTGEDLILSVVGGYEVLLRIGAAVVPAHYEIFHTTSTAGVFGAAMAAGKMLGLDRQHLDWALGNAGSMASGLMQFLQEFLHGGTSKFLHAGTASAQGVLVALLAERGLSGAGDILEGEKGFFAGFARQEVDERIFRDFGKRWRTLDVSVKAYPCCRHTHSAIDAALEIRKKAGGRFLGKIRLFTYRAAVGFVGCRNPVDSRQARFSMTYCVASVLLRGVPVERHFTDQAVAEEAVGYLEKSIQVVVDDGIDALVPEYWPARIEAVTEDGEKLVAQTNISKGDPENPLDWDAVGKKFRMQTEGIIAASTQDELIGLCHELETVPFAEVLVSAVNTTFRKRC</sequence>
<dbReference type="EMBL" id="CP098251">
    <property type="protein sequence ID" value="WAV91302.1"/>
    <property type="molecule type" value="Genomic_DNA"/>
</dbReference>
<dbReference type="SUPFAM" id="SSF103378">
    <property type="entry name" value="2-methylcitrate dehydratase PrpD"/>
    <property type="match status" value="1"/>
</dbReference>
<comment type="similarity">
    <text evidence="1">Belongs to the PrpD family.</text>
</comment>
<dbReference type="RefSeq" id="WP_269315991.1">
    <property type="nucleotide sequence ID" value="NZ_CP098251.1"/>
</dbReference>
<dbReference type="Gene3D" id="3.30.1330.120">
    <property type="entry name" value="2-methylcitrate dehydratase PrpD"/>
    <property type="match status" value="1"/>
</dbReference>
<dbReference type="Gene3D" id="1.10.4100.10">
    <property type="entry name" value="2-methylcitrate dehydratase PrpD"/>
    <property type="match status" value="1"/>
</dbReference>
<protein>
    <submittedName>
        <fullName evidence="4">MmgE/PrpD family protein</fullName>
    </submittedName>
</protein>
<dbReference type="Pfam" id="PF03972">
    <property type="entry name" value="MmgE_PrpD_N"/>
    <property type="match status" value="1"/>
</dbReference>
<reference evidence="4" key="1">
    <citation type="journal article" date="2022" name="Front. Microbiol.">
        <title>New perspectives on an old grouping: The genomic and phenotypic variability of Oxalobacter formigenes and the implications for calcium oxalate stone prevention.</title>
        <authorList>
            <person name="Chmiel J.A."/>
            <person name="Carr C."/>
            <person name="Stuivenberg G.A."/>
            <person name="Venema R."/>
            <person name="Chanyi R.M."/>
            <person name="Al K.F."/>
            <person name="Giguere D."/>
            <person name="Say H."/>
            <person name="Akouris P.P."/>
            <person name="Dominguez Romero S.A."/>
            <person name="Kwong A."/>
            <person name="Tai V."/>
            <person name="Koval S.F."/>
            <person name="Razvi H."/>
            <person name="Bjazevic J."/>
            <person name="Burton J.P."/>
        </authorList>
    </citation>
    <scope>NUCLEOTIDE SEQUENCE</scope>
    <source>
        <strain evidence="4">OxK</strain>
    </source>
</reference>
<accession>A0A9E9LE46</accession>
<organism evidence="4">
    <name type="scientific">Oxalobacter aliiformigenes</name>
    <dbReference type="NCBI Taxonomy" id="2946593"/>
    <lineage>
        <taxon>Bacteria</taxon>
        <taxon>Pseudomonadati</taxon>
        <taxon>Pseudomonadota</taxon>
        <taxon>Betaproteobacteria</taxon>
        <taxon>Burkholderiales</taxon>
        <taxon>Oxalobacteraceae</taxon>
        <taxon>Oxalobacter</taxon>
    </lineage>
</organism>
<dbReference type="InterPro" id="IPR045337">
    <property type="entry name" value="MmgE_PrpD_C"/>
</dbReference>
<dbReference type="Pfam" id="PF19305">
    <property type="entry name" value="MmgE_PrpD_C"/>
    <property type="match status" value="1"/>
</dbReference>
<dbReference type="InterPro" id="IPR042188">
    <property type="entry name" value="MmgE/PrpD_sf_2"/>
</dbReference>
<dbReference type="InterPro" id="IPR036148">
    <property type="entry name" value="MmgE/PrpD_sf"/>
</dbReference>
<dbReference type="AlphaFoldDB" id="A0A9E9LE46"/>
<dbReference type="InterPro" id="IPR045336">
    <property type="entry name" value="MmgE_PrpD_N"/>
</dbReference>
<gene>
    <name evidence="4" type="ORF">NB646_00600</name>
</gene>
<evidence type="ECO:0000256" key="1">
    <source>
        <dbReference type="ARBA" id="ARBA00006174"/>
    </source>
</evidence>
<dbReference type="InterPro" id="IPR042183">
    <property type="entry name" value="MmgE/PrpD_sf_1"/>
</dbReference>
<dbReference type="PANTHER" id="PTHR16943">
    <property type="entry name" value="2-METHYLCITRATE DEHYDRATASE-RELATED"/>
    <property type="match status" value="1"/>
</dbReference>
<feature type="domain" description="MmgE/PrpD C-terminal" evidence="3">
    <location>
        <begin position="273"/>
        <end position="434"/>
    </location>
</feature>
<proteinExistence type="inferred from homology"/>